<dbReference type="SUPFAM" id="SSF53850">
    <property type="entry name" value="Periplasmic binding protein-like II"/>
    <property type="match status" value="1"/>
</dbReference>
<feature type="chain" id="PRO_5032812396" evidence="1">
    <location>
        <begin position="23"/>
        <end position="254"/>
    </location>
</feature>
<dbReference type="Pfam" id="PF13531">
    <property type="entry name" value="SBP_bac_11"/>
    <property type="match status" value="1"/>
</dbReference>
<dbReference type="RefSeq" id="WP_178364923.1">
    <property type="nucleotide sequence ID" value="NZ_JACADJ010000001.1"/>
</dbReference>
<dbReference type="PANTHER" id="PTHR30632">
    <property type="entry name" value="MOLYBDATE-BINDING PERIPLASMIC PROTEIN"/>
    <property type="match status" value="1"/>
</dbReference>
<dbReference type="AlphaFoldDB" id="A0A850T5C4"/>
<name>A0A850T5C4_9BACT</name>
<gene>
    <name evidence="2" type="ORF">HXW94_00395</name>
</gene>
<comment type="caution">
    <text evidence="2">The sequence shown here is derived from an EMBL/GenBank/DDBJ whole genome shotgun (WGS) entry which is preliminary data.</text>
</comment>
<reference evidence="2 3" key="1">
    <citation type="submission" date="2020-06" db="EMBL/GenBank/DDBJ databases">
        <title>High-quality draft genome of sulfate reducer Desulfobacter latus type strain AcrS2 isolated from marine sediment.</title>
        <authorList>
            <person name="Hoppe M."/>
            <person name="Larsen C.K."/>
            <person name="Marshall I.P.G."/>
            <person name="Schramm A."/>
            <person name="Marietou A.G."/>
        </authorList>
    </citation>
    <scope>NUCLEOTIDE SEQUENCE [LARGE SCALE GENOMIC DNA]</scope>
    <source>
        <strain evidence="2 3">AcRS2</strain>
    </source>
</reference>
<keyword evidence="3" id="KW-1185">Reference proteome</keyword>
<protein>
    <submittedName>
        <fullName evidence="2">Extracellular solute-binding protein</fullName>
    </submittedName>
</protein>
<accession>A0A850T5C4</accession>
<dbReference type="InterPro" id="IPR050682">
    <property type="entry name" value="ModA/WtpA"/>
</dbReference>
<feature type="signal peptide" evidence="1">
    <location>
        <begin position="1"/>
        <end position="22"/>
    </location>
</feature>
<sequence length="254" mass="27594">MKKKCTALLIALVLFAPGVLFAKTPCKLVVYCGVTMLKPMVALSNEFQNQTGCKVQFVKGGSGKLLQLLLKNKNGDLYLPGSDSYVKKMETEHPGLVTAKAPVGYNQAAIFVKKENPKGVPADLSALANDRFRSIIGSAERGSIGKETKKILTKFGNYDLVKEKAIVTSHSQSLVNAIKADKADVSINWYAVSTWKENSKDVEALRLSEDFAAKKKLVLTVLSDSTHPDQAKAFLDLVASEKGHAVFKQYGLAD</sequence>
<dbReference type="GO" id="GO:0030973">
    <property type="term" value="F:molybdate ion binding"/>
    <property type="evidence" value="ECO:0007669"/>
    <property type="project" value="TreeGrafter"/>
</dbReference>
<evidence type="ECO:0000256" key="1">
    <source>
        <dbReference type="SAM" id="SignalP"/>
    </source>
</evidence>
<dbReference type="GO" id="GO:0015689">
    <property type="term" value="P:molybdate ion transport"/>
    <property type="evidence" value="ECO:0007669"/>
    <property type="project" value="TreeGrafter"/>
</dbReference>
<organism evidence="2 3">
    <name type="scientific">Desulfobacter latus</name>
    <dbReference type="NCBI Taxonomy" id="2292"/>
    <lineage>
        <taxon>Bacteria</taxon>
        <taxon>Pseudomonadati</taxon>
        <taxon>Thermodesulfobacteriota</taxon>
        <taxon>Desulfobacteria</taxon>
        <taxon>Desulfobacterales</taxon>
        <taxon>Desulfobacteraceae</taxon>
        <taxon>Desulfobacter</taxon>
    </lineage>
</organism>
<dbReference type="PANTHER" id="PTHR30632:SF0">
    <property type="entry name" value="SULFATE-BINDING PROTEIN"/>
    <property type="match status" value="1"/>
</dbReference>
<dbReference type="Gene3D" id="3.40.190.10">
    <property type="entry name" value="Periplasmic binding protein-like II"/>
    <property type="match status" value="2"/>
</dbReference>
<evidence type="ECO:0000313" key="2">
    <source>
        <dbReference type="EMBL" id="NWH03467.1"/>
    </source>
</evidence>
<keyword evidence="1" id="KW-0732">Signal</keyword>
<proteinExistence type="predicted"/>
<dbReference type="EMBL" id="JACADJ010000001">
    <property type="protein sequence ID" value="NWH03467.1"/>
    <property type="molecule type" value="Genomic_DNA"/>
</dbReference>
<evidence type="ECO:0000313" key="3">
    <source>
        <dbReference type="Proteomes" id="UP000553343"/>
    </source>
</evidence>
<dbReference type="Proteomes" id="UP000553343">
    <property type="component" value="Unassembled WGS sequence"/>
</dbReference>